<evidence type="ECO:0000313" key="1">
    <source>
        <dbReference type="EMBL" id="OMH81147.1"/>
    </source>
</evidence>
<sequence length="595" mass="67765">MGIVEAEGSARNRKLFAEFREESNLNKLGKINTEWQLRDKIIKNISQSQADSRDFQENVIKEEEIETEGGIENKIFTQFDRRGRGYKETSKRKFEFIFGNGYTDTIELSSSPLRRNTQDVFSLECSSSPCENVDRDTLEKQRDSSLTKGINSDFELTHKLSEMNVLKSAVGVGQVRKGQYLNVDNEFCDNNASHTDGDIKHDSAENEIEEIEEIEEFSVGTQEPAQDFFEIPGELCTGENIGVGGDSELNDYVNFSEDFQENLIADADIFELNRGYQHFYVENDDSFEEQETHIAEDSVVNNINMHGRTDLFDKYIFSHEQTDKHDYLRLERNKSDLDAVRDICGIPLATLKKHIILENKIEDQPFKLDVSQTHNVSFWDLVKQTPKSDELFSIRPAKKQRGFFISPDWVLSVLETRKCASSIFGLQTLCKVISTPSSVTLNANHTKLADNELSKLNGSIIVVFLSLSLLLDRENGNCDGFNCISKLDTLLQKRSLLYHLFIENFELIGKVANTRMKESRDLENMLSTAESSDQLHQEHHLSSATRKTSPAIHIYPRWSLYSLQGDIGSNLSARPVDVCYPDVGYCILTTNFIVK</sequence>
<comment type="caution">
    <text evidence="1">The sequence shown here is derived from an EMBL/GenBank/DDBJ whole genome shotgun (WGS) entry which is preliminary data.</text>
</comment>
<dbReference type="EMBL" id="LSSK01000961">
    <property type="protein sequence ID" value="OMH81147.1"/>
    <property type="molecule type" value="Genomic_DNA"/>
</dbReference>
<gene>
    <name evidence="1" type="ORF">AX774_g5395</name>
</gene>
<dbReference type="AlphaFoldDB" id="A0A1R1PJN0"/>
<reference evidence="2" key="1">
    <citation type="submission" date="2017-01" db="EMBL/GenBank/DDBJ databases">
        <authorList>
            <person name="Wang Y."/>
            <person name="White M."/>
            <person name="Kvist S."/>
            <person name="Moncalvo J.-M."/>
        </authorList>
    </citation>
    <scope>NUCLEOTIDE SEQUENCE [LARGE SCALE GENOMIC DNA]</scope>
    <source>
        <strain evidence="2">COL-18-3</strain>
    </source>
</reference>
<name>A0A1R1PJN0_ZANCU</name>
<organism evidence="1 2">
    <name type="scientific">Zancudomyces culisetae</name>
    <name type="common">Gut fungus</name>
    <name type="synonym">Smittium culisetae</name>
    <dbReference type="NCBI Taxonomy" id="1213189"/>
    <lineage>
        <taxon>Eukaryota</taxon>
        <taxon>Fungi</taxon>
        <taxon>Fungi incertae sedis</taxon>
        <taxon>Zoopagomycota</taxon>
        <taxon>Kickxellomycotina</taxon>
        <taxon>Harpellomycetes</taxon>
        <taxon>Harpellales</taxon>
        <taxon>Legeriomycetaceae</taxon>
        <taxon>Zancudomyces</taxon>
    </lineage>
</organism>
<dbReference type="Proteomes" id="UP000188320">
    <property type="component" value="Unassembled WGS sequence"/>
</dbReference>
<evidence type="ECO:0000313" key="2">
    <source>
        <dbReference type="Proteomes" id="UP000188320"/>
    </source>
</evidence>
<proteinExistence type="predicted"/>
<protein>
    <submittedName>
        <fullName evidence="1">Uncharacterized protein</fullName>
    </submittedName>
</protein>
<accession>A0A1R1PJN0</accession>
<keyword evidence="2" id="KW-1185">Reference proteome</keyword>